<gene>
    <name evidence="1" type="ordered locus">APA01_09160</name>
</gene>
<evidence type="ECO:0000313" key="1">
    <source>
        <dbReference type="EMBL" id="BAH99063.1"/>
    </source>
</evidence>
<sequence length="27" mass="3267">MTIDHRQWYDLPLRLPCVQNMHCMAGH</sequence>
<accession>C7JFP2</accession>
<protein>
    <submittedName>
        <fullName evidence="1">Uncharacterized protein</fullName>
    </submittedName>
</protein>
<proteinExistence type="predicted"/>
<dbReference type="AlphaFoldDB" id="C7JFP2"/>
<dbReference type="STRING" id="634452.APA01_09160"/>
<dbReference type="KEGG" id="apt:APA01_09160"/>
<name>C7JFP2_ACEP3</name>
<organism evidence="1 2">
    <name type="scientific">Acetobacter pasteurianus (strain NBRC 105184 / IFO 3283-01)</name>
    <dbReference type="NCBI Taxonomy" id="634452"/>
    <lineage>
        <taxon>Bacteria</taxon>
        <taxon>Pseudomonadati</taxon>
        <taxon>Pseudomonadota</taxon>
        <taxon>Alphaproteobacteria</taxon>
        <taxon>Acetobacterales</taxon>
        <taxon>Acetobacteraceae</taxon>
        <taxon>Acetobacter</taxon>
    </lineage>
</organism>
<reference evidence="1 2" key="1">
    <citation type="journal article" date="2009" name="Nucleic Acids Res.">
        <title>Whole-genome analyses reveal genetic instability of Acetobacter pasteurianus.</title>
        <authorList>
            <person name="Azuma Y."/>
            <person name="Hosoyama A."/>
            <person name="Matsutani M."/>
            <person name="Furuya N."/>
            <person name="Horikawa H."/>
            <person name="Harada T."/>
            <person name="Hirakawa H."/>
            <person name="Kuhara S."/>
            <person name="Matsushita K."/>
            <person name="Fujita N."/>
            <person name="Shirai M."/>
        </authorList>
    </citation>
    <scope>NUCLEOTIDE SEQUENCE [LARGE SCALE GENOMIC DNA]</scope>
    <source>
        <strain evidence="2">NBRC 105184 / IFO 3283-01</strain>
    </source>
</reference>
<evidence type="ECO:0000313" key="2">
    <source>
        <dbReference type="Proteomes" id="UP000000948"/>
    </source>
</evidence>
<dbReference type="Proteomes" id="UP000000948">
    <property type="component" value="Chromosome"/>
</dbReference>
<dbReference type="HOGENOM" id="CLU_3414466_0_0_5"/>
<dbReference type="EMBL" id="AP011121">
    <property type="protein sequence ID" value="BAH99063.1"/>
    <property type="molecule type" value="Genomic_DNA"/>
</dbReference>